<reference evidence="2 3" key="1">
    <citation type="submission" date="2018-12" db="EMBL/GenBank/DDBJ databases">
        <title>Hymenobacter gummosus sp. nov., isolated from a spring.</title>
        <authorList>
            <person name="Nie L."/>
        </authorList>
    </citation>
    <scope>NUCLEOTIDE SEQUENCE [LARGE SCALE GENOMIC DNA]</scope>
    <source>
        <strain evidence="2 3">KCTC 52166</strain>
    </source>
</reference>
<dbReference type="Gene3D" id="3.50.50.60">
    <property type="entry name" value="FAD/NAD(P)-binding domain"/>
    <property type="match status" value="2"/>
</dbReference>
<evidence type="ECO:0000313" key="2">
    <source>
        <dbReference type="EMBL" id="RTQ45862.1"/>
    </source>
</evidence>
<dbReference type="InterPro" id="IPR036188">
    <property type="entry name" value="FAD/NAD-bd_sf"/>
</dbReference>
<dbReference type="PANTHER" id="PTHR10668:SF105">
    <property type="entry name" value="DEHYDROGENASE-RELATED"/>
    <property type="match status" value="1"/>
</dbReference>
<feature type="region of interest" description="Disordered" evidence="1">
    <location>
        <begin position="480"/>
        <end position="501"/>
    </location>
</feature>
<dbReference type="RefSeq" id="WP_126695718.1">
    <property type="nucleotide sequence ID" value="NZ_RXOF01000018.1"/>
</dbReference>
<accession>A0A3S0JAW6</accession>
<sequence length="501" mass="53572">MHTSDYDAVVVGSGPNGLAAAIVLQQAGLAVLLIEGHKQIGGGLRTAELTLPGFRHDVCSAIHPLAAGSPFFQTLPLARYGLQYLTPPVAAAHPFDDGRAAAVMNSLEDTARRLGPDEQVYRQLLAPLVARWPRIGADVLGPLQVPQHPLDLARFGLAALQPATLLARRFRAEAAKGLFAGMAAHAIQPLENLTTAAIGLVLLIAAHRQGWPLPRGGSQSIADALAAHFVALGGKIETGTYVNSLQQLPVARAVLFDVTPAQLLRIAGHSLSDVYQWQLRRYRYGMGVFKVDWALAEPVPWTAPECRQAGTVHLGGTLAEIAAGERDAARGRHPERPFVLLAQQSLFDDTRAPAGQHTAWGYCHVPNGSKVDMTAAIERQVERFAPGFRERIIGRHTFDTAELETYNPNYVGGDINGGRLDLTQLFTRPALRASPYRTSKPGLYLCSSATPPGGGVHGMCGYHAARRALRDVFGLSASPLYQESPAPGQATSARHMAGGNS</sequence>
<organism evidence="2 3">
    <name type="scientific">Hymenobacter gummosus</name>
    <dbReference type="NCBI Taxonomy" id="1776032"/>
    <lineage>
        <taxon>Bacteria</taxon>
        <taxon>Pseudomonadati</taxon>
        <taxon>Bacteroidota</taxon>
        <taxon>Cytophagia</taxon>
        <taxon>Cytophagales</taxon>
        <taxon>Hymenobacteraceae</taxon>
        <taxon>Hymenobacter</taxon>
    </lineage>
</organism>
<proteinExistence type="predicted"/>
<name>A0A3S0JAW6_9BACT</name>
<dbReference type="Proteomes" id="UP000282184">
    <property type="component" value="Unassembled WGS sequence"/>
</dbReference>
<evidence type="ECO:0000313" key="3">
    <source>
        <dbReference type="Proteomes" id="UP000282184"/>
    </source>
</evidence>
<dbReference type="OrthoDB" id="833207at2"/>
<dbReference type="EMBL" id="RXOF01000018">
    <property type="protein sequence ID" value="RTQ45862.1"/>
    <property type="molecule type" value="Genomic_DNA"/>
</dbReference>
<dbReference type="PANTHER" id="PTHR10668">
    <property type="entry name" value="PHYTOENE DEHYDROGENASE"/>
    <property type="match status" value="1"/>
</dbReference>
<dbReference type="PRINTS" id="PR00411">
    <property type="entry name" value="PNDRDTASEI"/>
</dbReference>
<dbReference type="Pfam" id="PF13450">
    <property type="entry name" value="NAD_binding_8"/>
    <property type="match status" value="1"/>
</dbReference>
<dbReference type="AlphaFoldDB" id="A0A3S0JAW6"/>
<keyword evidence="3" id="KW-1185">Reference proteome</keyword>
<evidence type="ECO:0000256" key="1">
    <source>
        <dbReference type="SAM" id="MobiDB-lite"/>
    </source>
</evidence>
<protein>
    <submittedName>
        <fullName evidence="2">NAD(P)/FAD-dependent oxidoreductase</fullName>
    </submittedName>
</protein>
<comment type="caution">
    <text evidence="2">The sequence shown here is derived from an EMBL/GenBank/DDBJ whole genome shotgun (WGS) entry which is preliminary data.</text>
</comment>
<dbReference type="SUPFAM" id="SSF51905">
    <property type="entry name" value="FAD/NAD(P)-binding domain"/>
    <property type="match status" value="1"/>
</dbReference>
<gene>
    <name evidence="2" type="ORF">EJV47_23825</name>
</gene>